<dbReference type="FunFam" id="1.10.418.10:FF:000037">
    <property type="entry name" value="nesprin-1 isoform X1"/>
    <property type="match status" value="1"/>
</dbReference>
<evidence type="ECO:0000256" key="12">
    <source>
        <dbReference type="ARBA" id="ARBA00023212"/>
    </source>
</evidence>
<comment type="similarity">
    <text evidence="4">Belongs to the nesprin family.</text>
</comment>
<feature type="region of interest" description="Disordered" evidence="15">
    <location>
        <begin position="5428"/>
        <end position="5471"/>
    </location>
</feature>
<feature type="region of interest" description="Disordered" evidence="15">
    <location>
        <begin position="5857"/>
        <end position="5907"/>
    </location>
</feature>
<dbReference type="OrthoDB" id="18853at2759"/>
<feature type="compositionally biased region" description="Polar residues" evidence="15">
    <location>
        <begin position="1506"/>
        <end position="1515"/>
    </location>
</feature>
<feature type="coiled-coil region" evidence="14">
    <location>
        <begin position="3973"/>
        <end position="4043"/>
    </location>
</feature>
<dbReference type="Proteomes" id="UP000838412">
    <property type="component" value="Chromosome 4"/>
</dbReference>
<keyword evidence="12" id="KW-0206">Cytoskeleton</keyword>
<feature type="coiled-coil region" evidence="14">
    <location>
        <begin position="3735"/>
        <end position="3791"/>
    </location>
</feature>
<evidence type="ECO:0000256" key="1">
    <source>
        <dbReference type="ARBA" id="ARBA00004126"/>
    </source>
</evidence>
<feature type="coiled-coil region" evidence="14">
    <location>
        <begin position="5653"/>
        <end position="5694"/>
    </location>
</feature>
<dbReference type="Gene3D" id="1.10.418.10">
    <property type="entry name" value="Calponin-like domain"/>
    <property type="match status" value="2"/>
</dbReference>
<evidence type="ECO:0000256" key="7">
    <source>
        <dbReference type="ARBA" id="ARBA00022737"/>
    </source>
</evidence>
<sequence length="7442" mass="846832">MSGQRKRPPLFGSIPRSLSSQIGSRRDEQEEVQKRTFTNWINSHLMKHDPPLKVQSICDEFKDGIKLLALLEVLSGDKLPCEKGRHLKRLHHLTNIQTALQYLEARNIKLVNINPSDVADGKPTIVLGLVWTIILRFQIEDLTALLASPLGSSASSLDSGSVTGAPSYTRPGSLTGEPPVKKKVVSLKGVAGAKKALLKWAKKAAARRVSTAGVEVQDFGKSWRDGIAFNALIHSVKPELVDMSDIKQKSNLERLEHAFTTAEEKLGIPRILEPQDVDVSKPDEKSIMTYVAQFLQAYPDTGEETPQEPSQVELHIREENEEYQALMTWISRAEIRLKDFSASIPGIGRGDEFQAAGGRLKQEEVEHFQAFKQDLLNKEKTYIWIQQQYEAKLLLMLTEENITEMIIRWEVIVEQTRRWQWKIDSRLPQPLGHIATWLHKGEDMVNRTAATKDGHEETANEILQMIQEHKAYFKDLDKYTQAFQDVKVVGRVKGETIPQELIKDLDGRLIKLASVSDHRFIQLQYLEYKYRLLAFLVMGETKLKSWTIKYGKQEHVEQLLKNYMEFIHRKKFFETYDSTSAYLQRVAEAYLADEIPAEEKERVRKFLSDKAAQWKNLSVEIRSVKTMLEEVITKWKKYNECVKLLQDWLEKSEAMAGKPDAVKKEYFQDLFQWQDRQTLLNETGNFLIEITNETVSLDIQQQLLLINGRWKDLFDSVKDQVKEGEVSKMNREYQMGTKRLTDWLTKAEKVLKNPVQVTYVSIKEYVQDLEDINAEIPAQESAIKALSKLGQILVKETPPDQVKTMFEALKDIKDRFLKVRETVPVGMRLCTEMQEPLEALEHGCLEITRWLDQAEKLLLSHKVEASLEQLEERIKSHQQFFISHKQIRSKLEARNKELSKVLSLCSDNMDKSIVEIRMTDIITRFQNCMDIASEWEKKLNSVLLTWRDFSRRQADVDKKLKEAEAVLGQEGTQIDKLITGHLDFFNAMDETIPREYLTVAEKHMQEMPEPTRTQQQRKIQDTQDRWKAITRKAPIRLARLQFQKPEKMLKKKLTETEAELSEEIKLLNAKHSPEKLLDRHKNYFHKEGGFFSICEECKYLMENATKKMKAIKKDDTSLEDAYTEYKMRYGELRAEVEVIYKKILERLQQWSQYRERLKTFSQWLESEEKSLRDLSSTVPSKEEFEMYKAKLETLLKYKDAHAGDVQWLTTTLKTLTGGSQDPEAVAHQKELQDLVQRYNKLDGSVQQAGDRVQEAEQAMQQEEEDRLLEEFKQKKTAALREMDNIREDIEEASQKGGLQTVGENVQSLQSLKPQQNKLASQLASLESMLSQMSAMPGVRDKAVWDKEAADLKQRCATLQQDLQDNLTAMENLQVRWEDFYAKLDRFNSWIQTSGAKLAKVEQATDSPEVLFDKAKGICTEIFDKYEDLEALEKEGQNLIPDATDAETLAVKTKLQEAGKQWEMLCTRAKALNTKVKENVGHWQAYQGYLQQLLPWLEQAERTLRQQLPKSASSTQAEEHVKQQQVFSRDLEEHRSILDAAMAESEQIISKPHLGEEVEDIQNRFTQVEDLTNERATALSSSRDKWREYETDVSSFLKWLEKCESLLKGHVDPADTQKHQAYIQTMKTLQDEVGAMKLQDSVENVKPSFMDLMEANSSLREVASPQGTKALQTQRADLEKRFHALETTIEQKIRQAEGLGERWTHLYSQLDEFTALLHGTDSKLTSTSEPQGAPEDELKRTKAVSAAVQEMSKPLAALEKEGQTLLKDSDSSHNSTVKLKLTSARKQWDDLCSKVKAREEEVSANLGHWQQYRQALDEFMAWLKETEGLMLEDLAKCSCSADVQEFVEQHERTTRDIESHRRSLTTVSQYSGRVQGQPQLHEEVEMLSQHFDRVVRMSKERTIQLDDMQTQWMQYESELKSFEEQLDEWETTVSTEVNTADIQGLQAELDATASIVEELTWYLPTYDKLLGTNQMLRKYANPEGATALEQQSSSIQKRWEKLANAMSDRQAHISALLDSQKQLEQDMGSFSSWVTAFQEELDQAGHITGDQLDVAQRKVKEQRAELEDQKELYERISTKVQKEVAEHPRENKFLSDRHSELSTLFESAEDVIAKREETLPALSHYMDRAAILSERLKEVDAMSASQENLTPKELEKVQHDIEDIKPLLDEYKVQSNKLESSLQRAKLTVKDPKSGKKLAIRDDVEQLLSSHEKCKSVVQKKQEQLDQADTCWKVFLEKEERLLQQLAVVEGKLEVHGAMEPTNKNIKAQLKGCEKLLEELKSCNQDLTSLKTRGSEVTSLDPRKDPVVQEHIQNTTGKAQRVQELLSQRQASCHSLIELFALYQKCKSSVDEVVQGISRTTSGGAGLLREEDVRRQLKKLEEAESTLAKQQPLLDDLTTNGNLLMRQLRATEHYKPEGVKTSLDASIESWLDLGQKVKQQKESLTAQLKLWEEINASTQDFDQWLAGPVSELKAEVTNFRDSGRVKSKLELFQDDLNSHEKQFETLKKKVSALESICGRESSDVHNTLDHISSELSRAGKLASDGQAVLQDFSGQQEALQKQVDDLLAWLHTVEVKLSRCDDDSGSDAHISGLIKQCKDIAGELQSRQADVEAASEKLNVLCRKYQSSDLEPLTQAVSSVRTKYDSACSSAEKVQGHLEHTLDQRFNTTVEELHAWLKPYKDTVAVCTEPTGEQADIKNKLHQIQDALSKVSAGEPKMAAAEQQGGCLSDVLPSATSDSISHQLTSARQEWETLISNAKRSKSSLEAALVQHKDFEEKQQKFDKWLEEAEASVGTEFSLKADLALKKSQMQRFQHIQQDVTDHAAALSGLKEQALDLGSKDSHENNLARKVSLLSGRHQGLTNTIKDILSQCSQQVAQHEEYQQGLQESQAWLEDAKNQLTSLANTSGSREQIEKRLADVQLLLASKQQGELKLNMAVGLGEKTMENTAPEGRSIIQQQLESLRKDWQAFGSSASETKASLENSLLQWGSYQESLDELTKWLQQTESTLDKELPLVADLKEKRAQLNKQQAIHQDIVTHQSLLEKVVEKAGQVTSDSDVSDIREHYAELLTKAQDRVSHMESIVSDHQQYQEALQSFQTWFNPAQEELRGCGEACTERAATQTKLNKLQELQSYVTTGKSMVEHLSSLGDQTLLNTSQAGVKHIHQEIKTAHRDVDQFSRDIRKLSTDLEVLLGEWERYEEMEKELTTWLANMESTLKAEVPLVSTVQEKREQLAKFKSHHEEVMKRKAAIEALSKQATVVMGHQAANVSLGSQVTSITSHFQSLTIISKDLVKKLDQTVTDHEQFDVTVKSTSHWISQLSQEIQRCKANTTQPLETRIKTLKDLGTTVQDGKSKLKAATDKTEKVLSSTAAHGHKPVTKEVERLRKEYNQLDTSLQELQTSVDSDVHQQQEHAEAVGTFSTWLKDLESKLSADVEVGAGLGEKKSQLEKYQALQSEVLEKQSTLADLKQQAAQLKERGGQESASLGQLERRFTVIITRLEEIITMFVKVTTTHTEYQGKVQEAEKWLMLMSNKVMSEGSSQPASLESAQQEHQQHKAVMQEVEAFQSNIDSIRDTGKQLTSPQIPMADVARAKLKKKMSSQLDTIQSSYGSVKTAGQQVQQQLEAAVVKHEQLQESFQAADEWLKEATTAVQGEEPSHASSLEEAQKILQEQKVMLEKTKATESSISALSEDTGDYTDGSTPLQGRLEEVTEQLQHRVTVASGLVSEWEGLEKTKGKLQSFLQEAEKNLAQLKAKPAELSINRAKTQSSQIQELAEEVKSKEAFLKALQQKFTSLSGDNPEANDPMISDLAEHLQQLCTDTAALQAQREEELKAAEEYQDAREQLSSQLEQYQVILGQLDQDRDSSTPVRLDKAKHLVADIEHQKVTIEELRARGKDMKAALAVSDQKLLQDHVSILEEHLGRLLKVAQSQQSQLQTALEHFSGAQFQTAGTQTWLQTMQGRVAAPVVLKLDVQEAQKQLEQYSGLCKEIDERKDSLASMQTFVEELLPNLGKTERNDLEAKLQSIQQQYTQLEKDAKGRRQALGKGVSERRDLLSELEQCQTWLEQTGRKVQTLVEEPVALQPHGVQKQINSCKALQNVVSSYQPNIAEVNSKAQHLLDDLDEDDKVKLDSALEGLQEGNDNLQEQLTTRLVTLESALQDRETFQADLDGCSQWLKQADIATFPEVKLDAALQELEAQLDKHQHISKEASMYDEMLNRLQQQGGAMEAQLNPQDATILRERLVAVEQQFKRVSSKAAEKVSKLEGALEARRDHESQLEQCSQDLKSLQSQLDKINTPIPLSSNDAQSLLNKHRELQEKLASLQPGVEDITKAKEALQTSGHAVSSEEVARLNKEFQKLGQKLQQRCTRLEEAVAARAQYEGGIGEVEESLQHCQEALSNLDQPGTTLGKRVEVGQNLSATVQRSLAALSPLSTRGEEIGAEGTDTDRDTVTTQLAVLKRELQKLQFTVQEKQQECEQRLVEQQDFQGEIDKSLDWLWKTRVEVTRPEPLTLDMQYVQEQLKICQLSQEEVSSQMRMIYALSDKEKSKLESLGEEMPAIMADKLAQVRQLETELNKELAETQAKLESEVELRQKYHEATQSLTAWLEAAEYRLHTGEEGVDFTQAQEELLQHKEFFGDTSTHQDRLTEMQDLAKQMMPVLQKDSMQEVLRSLQTMQSRLTAAEEGAKNKDRTLTRAAEKWQEFQQNLEEVSDLEEQTEEKCHAVDTSMPSSLQAAQERLQEHQAAVSTFPSCAVQLSALQDKARQLEGEADYGTKTAISRALGQLNERWASLQRAATEQQVVLDENRAQWQVHQDQVRTITSSLQQLEEGLPQDQVEAAGLELLRTRAQDTKSLCEDLETVDSSLMEAGQAAQAIIGKLDPESEAAQAVSQEVRQLQHRLSSLTQQTLQYQQAVQEELQDREQLQGELGETISWIQGARSELAEVEGLGPSAVEVQGKLDRQAELKGQLTARLQEVKQLIGQKKEKYKEGDLPPEMSQQIQELTQAEEEVEEELARSSEHLEMAKAVREEFQQDMKDVKSSLVELEKQVSQPIMDINKDKEAHQEMCAALEQLRERLDSLNERAKHLSDDTNDPQEKERLSNIIGPLNEHFSSLEAKSKVKKGNLDEAADLLAEFEDAEKQVSDWLEKGEELVRPGITLDSYDEVCQQQQELKDILDQGEESQPHVQVMREKMYQLSQLCNVSPLLPRLSDVSDRTGQLKVAANQNLKQLTEATDEVQDFEAAVEQLQAKMEESQAKLASPEFQKLPLKERLAAQEALLKDIEAHRAETSVLLERKQRLKVQAADMPACENAQTLQGEVAILHHAAVRQNQAIKEAVNQEVQHEAQVQQLTGAIEEAQKQMEEMPPAGANVEDLKKHLAQHQALAAQVRSYQDQLGRLNEQRQHLAIQGPLLDKAMSIDVLMDRVRSGSIASEDRSSTQSLEPEERGKDSGMSSGASVTSSPMPQVRQQHTWDQARHDMLLGRRLQAYGLPGELVPGSQPSTAASVTSTQSDLTVQEFDQSGAEYMMSLPVELSSETPLSTGDPELDQLNKSWSSLQEQVSSREQQLLQALQHQEEYQQAVSEVTTGVDATQTQLDAVLVDGDDLDDQHIGVQFVLAKLSQLRKGVKKVEEKGQQAAQSTQSTEVEGNVQVTTSDLNLRLASLEDQATAKQKEIEEKLEQQRAHQETLSAYQAEMQALHTWVTSARVQSSIDFITASDREALDEQLEENKRLQSDLEDRLIRLPELQDRCSDLVEKEPPAQAELMFSQLNNLQRDMADLQEALTNREENISQAAEACEQREKELEEYQSRVQKMQSWIAHSKGAAAGEEGVSISVTAATPDSPSETSPEQLFDVAQASADQDTTDTPMEISSDHDKPADETGVAGAEGGARPTSPGSKRAPSTLPSIPEHHSALMRQKGALDEGSPTYEEKQKALDEELAQHKHLLKSIAKKGERILRQRSSTESDMGSSNGSETDMADLKQRWDELAQEIGERKQQLQLALQQNRPPPQLQRKLSMSQFRPPSFDSPGQGETNMVELKNTLDDLHKCWENMQSEMTDSQSRLEEAMDFQQKYQDALEDVSGWLDNIELKLFTSDWSKDSETQLAQNESLRKEIGAFQDQVYVMNRACQQLMVEADSRNRQVVQQTLSDLKDRLHTLEGQALQKEQELIEKNSQWKDFQMEINSLYTWITETKSDIMNDDDDTEYTIQDKLAHLQDIEDDISDHEDQVASILERGREMGDDDPRAPVTMETTMLQSNWDELLRIVNRRKNDLGKAATALQQYEKLLQDYSDFIETAEEKLNTGMLTVTGLEELKRHLEKHSEFFMGLDAQKVLVDSLLQKLDPSTREQYIEQHTGLNHRASNALDRAQRLSQDLDTVAQTWDRFEEEFELQNEWLQETEGQIPVEDMSEDVVQKLQDRVTLYQDHQPVVQRMLDMGNSVLQSVYCPALEAKLSQFEDRWTAANTKTSQELSKLEQLYNQWRTFDKDSTKLIDWLGGAVDKLNKFAEQEPRGIDRAIDDFTDFRKEVDLHQPLKESSTSLGHQLILLKSQQAETVQDRLKVIETNWTQLMGKIPAIEKQLHRTQMEMLPSRQALAEVLLWMDRLEAALQDTHEEDMAAVVELQAVLQKYKGYKIDMSAKQLTVDFINQSVMQSSQGPEDEDFLVKHEAMNTRWEELNNLLQARMDRTEVLLSHAKEFEGRLSELKSWLQEQEAQLKRHQKRSSEAEVQHALVFCQDLNSELKKKNTEVTELEKTAQQQVQGKDNPAAAAIQQDVEAVRQGWTNLQQQVSELQLSLSALADQWKQYYQVQQTITQHLGSTEYTLGRFKPGFGDLETLKKKAEELKELQEEFMAKEDNLVVHGELAAQLMQESDPGVKDRLQREVDQLKARDTECLKAMENRLLEYDQIVELWQQYQDQYSSAKDWVIIRERTFQDLLKTEQKENRSLREEYEELLSELEQYSSELVGLGSLCEQLCAHVENPASAHLGSQCKALVQRLDSLKQQVIKKLEVAKTKAADSQRFEGEVESLQKLLQEAEEVLQSDDPNKSADETTVRDRMDQIKTQMLKFNNYSGQLEDLNSLGYRLALGEGEANQLRDLNQRWYNMSTLMSDKYRTMQGIMLDKQNFAQKCETWMLFLAQTEKDLAVDIAGNYEGLLEQQKAYEIFQADLFSRQQILHSIVSDGQRIMAEEVLEDPEEDLQQRLTLLRDQWQNVLRRSNERKQVIDHRIQQWQLYKSLRTKVLPWMVEMKHEIAQYEFSSLSLERVRAMLEDVEASLKKVTAQEPTYLSLVETAEELMQVSDKQVEGALERELTDIQKEWNDINDSLDHKRHQLESLLQSWSDCEDDIEGCLAWLRDIKRLLTQDVPSNHDELQREMHICKEYETAFQLTENKLTNIHGKEQQLAGSISPEDLSLLQERVRFLRKQWDEIHHQTTLRRQKVTDKL</sequence>
<feature type="coiled-coil region" evidence="14">
    <location>
        <begin position="4264"/>
        <end position="4291"/>
    </location>
</feature>
<dbReference type="GO" id="GO:0051015">
    <property type="term" value="F:actin filament binding"/>
    <property type="evidence" value="ECO:0007669"/>
    <property type="project" value="TreeGrafter"/>
</dbReference>
<evidence type="ECO:0000256" key="2">
    <source>
        <dbReference type="ARBA" id="ARBA00004204"/>
    </source>
</evidence>
<evidence type="ECO:0000256" key="14">
    <source>
        <dbReference type="SAM" id="Coils"/>
    </source>
</evidence>
<dbReference type="GO" id="GO:0030017">
    <property type="term" value="C:sarcomere"/>
    <property type="evidence" value="ECO:0007669"/>
    <property type="project" value="UniProtKB-SubCell"/>
</dbReference>
<organism evidence="17 18">
    <name type="scientific">Branchiostoma lanceolatum</name>
    <name type="common">Common lancelet</name>
    <name type="synonym">Amphioxus lanceolatum</name>
    <dbReference type="NCBI Taxonomy" id="7740"/>
    <lineage>
        <taxon>Eukaryota</taxon>
        <taxon>Metazoa</taxon>
        <taxon>Chordata</taxon>
        <taxon>Cephalochordata</taxon>
        <taxon>Leptocardii</taxon>
        <taxon>Amphioxiformes</taxon>
        <taxon>Branchiostomatidae</taxon>
        <taxon>Branchiostoma</taxon>
    </lineage>
</organism>
<feature type="coiled-coil region" evidence="14">
    <location>
        <begin position="6693"/>
        <end position="6753"/>
    </location>
</feature>
<evidence type="ECO:0000256" key="6">
    <source>
        <dbReference type="ARBA" id="ARBA00022692"/>
    </source>
</evidence>
<feature type="coiled-coil region" evidence="14">
    <location>
        <begin position="5340"/>
        <end position="5408"/>
    </location>
</feature>
<dbReference type="CDD" id="cd00176">
    <property type="entry name" value="SPEC"/>
    <property type="match status" value="17"/>
</dbReference>
<keyword evidence="5" id="KW-0963">Cytoplasm</keyword>
<feature type="compositionally biased region" description="Basic and acidic residues" evidence="15">
    <location>
        <begin position="5951"/>
        <end position="5963"/>
    </location>
</feature>
<keyword evidence="10" id="KW-0472">Membrane</keyword>
<keyword evidence="8" id="KW-1133">Transmembrane helix</keyword>
<dbReference type="EMBL" id="OV696689">
    <property type="protein sequence ID" value="CAH1263259.1"/>
    <property type="molecule type" value="Genomic_DNA"/>
</dbReference>
<dbReference type="InterPro" id="IPR057057">
    <property type="entry name" value="Spectrin_SYNE1"/>
</dbReference>
<feature type="compositionally biased region" description="Low complexity" evidence="15">
    <location>
        <begin position="5450"/>
        <end position="5464"/>
    </location>
</feature>
<proteinExistence type="inferred from homology"/>
<feature type="coiled-coil region" evidence="14">
    <location>
        <begin position="1904"/>
        <end position="1931"/>
    </location>
</feature>
<feature type="coiled-coil region" evidence="14">
    <location>
        <begin position="2262"/>
        <end position="2292"/>
    </location>
</feature>
<dbReference type="SMART" id="SM00033">
    <property type="entry name" value="CH"/>
    <property type="match status" value="2"/>
</dbReference>
<feature type="coiled-coil region" evidence="14">
    <location>
        <begin position="2488"/>
        <end position="2515"/>
    </location>
</feature>
<feature type="compositionally biased region" description="Polar residues" evidence="15">
    <location>
        <begin position="5964"/>
        <end position="5974"/>
    </location>
</feature>
<dbReference type="PROSITE" id="PS50021">
    <property type="entry name" value="CH"/>
    <property type="match status" value="2"/>
</dbReference>
<dbReference type="PROSITE" id="PS00019">
    <property type="entry name" value="ACTININ_1"/>
    <property type="match status" value="1"/>
</dbReference>
<feature type="coiled-coil region" evidence="14">
    <location>
        <begin position="5719"/>
        <end position="5810"/>
    </location>
</feature>
<evidence type="ECO:0000256" key="5">
    <source>
        <dbReference type="ARBA" id="ARBA00022490"/>
    </source>
</evidence>
<protein>
    <submittedName>
        <fullName evidence="17">SYNE1 protein</fullName>
    </submittedName>
</protein>
<feature type="region of interest" description="Disordered" evidence="15">
    <location>
        <begin position="5951"/>
        <end position="5977"/>
    </location>
</feature>
<feature type="coiled-coil region" evidence="14">
    <location>
        <begin position="4996"/>
        <end position="5090"/>
    </location>
</feature>
<evidence type="ECO:0000313" key="18">
    <source>
        <dbReference type="Proteomes" id="UP000838412"/>
    </source>
</evidence>
<comment type="subcellular location">
    <subcellularLocation>
        <location evidence="3">Cytoplasm</location>
        <location evidence="3">Cytoskeleton</location>
    </subcellularLocation>
    <subcellularLocation>
        <location evidence="2">Cytoplasm</location>
        <location evidence="2">Myofibril</location>
        <location evidence="2">Sarcomere</location>
    </subcellularLocation>
    <subcellularLocation>
        <location evidence="1">Nucleus membrane</location>
    </subcellularLocation>
</comment>
<dbReference type="SMART" id="SM00150">
    <property type="entry name" value="SPEC"/>
    <property type="match status" value="50"/>
</dbReference>
<feature type="region of interest" description="Disordered" evidence="15">
    <location>
        <begin position="1506"/>
        <end position="1527"/>
    </location>
</feature>
<feature type="coiled-coil region" evidence="14">
    <location>
        <begin position="3821"/>
        <end position="3862"/>
    </location>
</feature>
<gene>
    <name evidence="17" type="primary">SYNE1</name>
    <name evidence="17" type="ORF">BLAG_LOCUS18002</name>
</gene>
<keyword evidence="6" id="KW-0812">Transmembrane</keyword>
<feature type="non-terminal residue" evidence="17">
    <location>
        <position position="7442"/>
    </location>
</feature>
<feature type="non-terminal residue" evidence="17">
    <location>
        <position position="1"/>
    </location>
</feature>
<dbReference type="Gene3D" id="1.20.58.60">
    <property type="match status" value="32"/>
</dbReference>
<dbReference type="CDD" id="cd21241">
    <property type="entry name" value="CH_SYNE1_rpt1"/>
    <property type="match status" value="1"/>
</dbReference>
<dbReference type="FunFam" id="1.20.58.60:FF:000232">
    <property type="entry name" value="nesprin-1 isoform X9"/>
    <property type="match status" value="1"/>
</dbReference>
<feature type="region of interest" description="Disordered" evidence="15">
    <location>
        <begin position="1"/>
        <end position="29"/>
    </location>
</feature>
<evidence type="ECO:0000256" key="4">
    <source>
        <dbReference type="ARBA" id="ARBA00008619"/>
    </source>
</evidence>
<keyword evidence="13" id="KW-0539">Nucleus</keyword>
<dbReference type="SUPFAM" id="SSF46966">
    <property type="entry name" value="Spectrin repeat"/>
    <property type="match status" value="46"/>
</dbReference>
<keyword evidence="18" id="KW-1185">Reference proteome</keyword>
<feature type="coiled-coil region" evidence="14">
    <location>
        <begin position="2051"/>
        <end position="2082"/>
    </location>
</feature>
<evidence type="ECO:0000256" key="8">
    <source>
        <dbReference type="ARBA" id="ARBA00022989"/>
    </source>
</evidence>
<keyword evidence="7" id="KW-0677">Repeat</keyword>
<feature type="domain" description="Calponin-homology (CH)" evidence="16">
    <location>
        <begin position="191"/>
        <end position="299"/>
    </location>
</feature>
<evidence type="ECO:0000259" key="16">
    <source>
        <dbReference type="PROSITE" id="PS50021"/>
    </source>
</evidence>
<dbReference type="InterPro" id="IPR002017">
    <property type="entry name" value="Spectrin_repeat"/>
</dbReference>
<evidence type="ECO:0000256" key="13">
    <source>
        <dbReference type="ARBA" id="ARBA00023242"/>
    </source>
</evidence>
<name>A0A8J9ZW91_BRALA</name>
<dbReference type="InterPro" id="IPR001715">
    <property type="entry name" value="CH_dom"/>
</dbReference>
<dbReference type="SUPFAM" id="SSF47576">
    <property type="entry name" value="Calponin-homology domain, CH-domain"/>
    <property type="match status" value="1"/>
</dbReference>
<dbReference type="PROSITE" id="PS00020">
    <property type="entry name" value="ACTININ_2"/>
    <property type="match status" value="1"/>
</dbReference>
<dbReference type="PANTHER" id="PTHR47535:SF1">
    <property type="entry name" value="NESPRIN-1"/>
    <property type="match status" value="1"/>
</dbReference>
<accession>A0A8J9ZW91</accession>
<dbReference type="Pfam" id="PF25034">
    <property type="entry name" value="Spectrin_SYNE1"/>
    <property type="match status" value="1"/>
</dbReference>
<reference evidence="17" key="1">
    <citation type="submission" date="2022-01" db="EMBL/GenBank/DDBJ databases">
        <authorList>
            <person name="Braso-Vives M."/>
        </authorList>
    </citation>
    <scope>NUCLEOTIDE SEQUENCE</scope>
</reference>
<feature type="coiled-coil region" evidence="14">
    <location>
        <begin position="6935"/>
        <end position="6962"/>
    </location>
</feature>
<feature type="domain" description="Calponin-homology (CH)" evidence="16">
    <location>
        <begin position="31"/>
        <end position="138"/>
    </location>
</feature>
<dbReference type="InterPro" id="IPR047290">
    <property type="entry name" value="CH_SYNE1_rpt1"/>
</dbReference>
<dbReference type="Pfam" id="PF00435">
    <property type="entry name" value="Spectrin"/>
    <property type="match status" value="14"/>
</dbReference>
<feature type="coiled-coil region" evidence="14">
    <location>
        <begin position="1667"/>
        <end position="1694"/>
    </location>
</feature>
<dbReference type="GO" id="GO:0034993">
    <property type="term" value="C:meiotic nuclear membrane microtubule tethering complex"/>
    <property type="evidence" value="ECO:0007669"/>
    <property type="project" value="TreeGrafter"/>
</dbReference>
<evidence type="ECO:0000313" key="17">
    <source>
        <dbReference type="EMBL" id="CAH1263259.1"/>
    </source>
</evidence>
<feature type="compositionally biased region" description="Polar residues" evidence="15">
    <location>
        <begin position="5498"/>
        <end position="5511"/>
    </location>
</feature>
<dbReference type="GO" id="GO:0005640">
    <property type="term" value="C:nuclear outer membrane"/>
    <property type="evidence" value="ECO:0007669"/>
    <property type="project" value="TreeGrafter"/>
</dbReference>
<dbReference type="InterPro" id="IPR036872">
    <property type="entry name" value="CH_dom_sf"/>
</dbReference>
<feature type="coiled-coil region" evidence="14">
    <location>
        <begin position="3450"/>
        <end position="3477"/>
    </location>
</feature>
<evidence type="ECO:0000256" key="11">
    <source>
        <dbReference type="ARBA" id="ARBA00023203"/>
    </source>
</evidence>
<dbReference type="InterPro" id="IPR052403">
    <property type="entry name" value="LINC-complex_assoc"/>
</dbReference>
<feature type="region of interest" description="Disordered" evidence="15">
    <location>
        <begin position="5491"/>
        <end position="5511"/>
    </location>
</feature>
<feature type="coiled-coil region" evidence="14">
    <location>
        <begin position="4560"/>
        <end position="4591"/>
    </location>
</feature>
<dbReference type="GO" id="GO:0007097">
    <property type="term" value="P:nuclear migration"/>
    <property type="evidence" value="ECO:0007669"/>
    <property type="project" value="TreeGrafter"/>
</dbReference>
<feature type="coiled-coil region" evidence="14">
    <location>
        <begin position="5230"/>
        <end position="5257"/>
    </location>
</feature>
<evidence type="ECO:0000256" key="9">
    <source>
        <dbReference type="ARBA" id="ARBA00023054"/>
    </source>
</evidence>
<keyword evidence="9 14" id="KW-0175">Coiled coil</keyword>
<dbReference type="FunFam" id="1.10.418.10:FF:000033">
    <property type="entry name" value="nesprin-1 isoform X1"/>
    <property type="match status" value="1"/>
</dbReference>
<evidence type="ECO:0000256" key="10">
    <source>
        <dbReference type="ARBA" id="ARBA00023136"/>
    </source>
</evidence>
<feature type="coiled-coil region" evidence="14">
    <location>
        <begin position="6140"/>
        <end position="6167"/>
    </location>
</feature>
<dbReference type="InterPro" id="IPR001589">
    <property type="entry name" value="Actinin_actin-bd_CS"/>
</dbReference>
<dbReference type="PANTHER" id="PTHR47535">
    <property type="entry name" value="MUSCLE-SPECIFIC PROTEIN 300 KDA, ISOFORM G"/>
    <property type="match status" value="1"/>
</dbReference>
<dbReference type="GO" id="GO:0005856">
    <property type="term" value="C:cytoskeleton"/>
    <property type="evidence" value="ECO:0007669"/>
    <property type="project" value="UniProtKB-SubCell"/>
</dbReference>
<dbReference type="Pfam" id="PF00307">
    <property type="entry name" value="CH"/>
    <property type="match status" value="2"/>
</dbReference>
<feature type="coiled-coil region" evidence="14">
    <location>
        <begin position="6207"/>
        <end position="6234"/>
    </location>
</feature>
<keyword evidence="11" id="KW-0009">Actin-binding</keyword>
<dbReference type="FunFam" id="1.20.58.60:FF:000233">
    <property type="entry name" value="nesprin-1 isoform X9"/>
    <property type="match status" value="1"/>
</dbReference>
<feature type="coiled-coil region" evidence="14">
    <location>
        <begin position="1238"/>
        <end position="1295"/>
    </location>
</feature>
<evidence type="ECO:0000256" key="15">
    <source>
        <dbReference type="SAM" id="MobiDB-lite"/>
    </source>
</evidence>
<evidence type="ECO:0000256" key="3">
    <source>
        <dbReference type="ARBA" id="ARBA00004245"/>
    </source>
</evidence>
<dbReference type="InterPro" id="IPR018159">
    <property type="entry name" value="Spectrin/alpha-actinin"/>
</dbReference>